<dbReference type="AlphaFoldDB" id="A0A4V6PPL2"/>
<accession>A0A4V6PPL2</accession>
<gene>
    <name evidence="1" type="ORF">ERX27_07570</name>
</gene>
<reference evidence="1 2" key="1">
    <citation type="submission" date="2019-01" db="EMBL/GenBank/DDBJ databases">
        <title>Draft genome sequences of the type strains of six Macrococcus species.</title>
        <authorList>
            <person name="Mazhar S."/>
            <person name="Altermann E."/>
            <person name="Hill C."/>
            <person name="Mcauliffe O."/>
        </authorList>
    </citation>
    <scope>NUCLEOTIDE SEQUENCE [LARGE SCALE GENOMIC DNA]</scope>
    <source>
        <strain evidence="1 2">CCM4811</strain>
    </source>
</reference>
<name>A0A4V6PPL2_9STAP</name>
<dbReference type="OrthoDB" id="2418128at2"/>
<protein>
    <submittedName>
        <fullName evidence="1">Uncharacterized protein</fullName>
    </submittedName>
</protein>
<dbReference type="Proteomes" id="UP000295310">
    <property type="component" value="Unassembled WGS sequence"/>
</dbReference>
<dbReference type="EMBL" id="SCWA01000012">
    <property type="protein sequence ID" value="TDL96705.1"/>
    <property type="molecule type" value="Genomic_DNA"/>
</dbReference>
<proteinExistence type="predicted"/>
<keyword evidence="2" id="KW-1185">Reference proteome</keyword>
<organism evidence="1 2">
    <name type="scientific">Macrococcus brunensis</name>
    <dbReference type="NCBI Taxonomy" id="198483"/>
    <lineage>
        <taxon>Bacteria</taxon>
        <taxon>Bacillati</taxon>
        <taxon>Bacillota</taxon>
        <taxon>Bacilli</taxon>
        <taxon>Bacillales</taxon>
        <taxon>Staphylococcaceae</taxon>
        <taxon>Macrococcus</taxon>
    </lineage>
</organism>
<dbReference type="RefSeq" id="WP_133432233.1">
    <property type="nucleotide sequence ID" value="NZ_SCWA01000012.1"/>
</dbReference>
<evidence type="ECO:0000313" key="1">
    <source>
        <dbReference type="EMBL" id="TDL96705.1"/>
    </source>
</evidence>
<evidence type="ECO:0000313" key="2">
    <source>
        <dbReference type="Proteomes" id="UP000295310"/>
    </source>
</evidence>
<comment type="caution">
    <text evidence="1">The sequence shown here is derived from an EMBL/GenBank/DDBJ whole genome shotgun (WGS) entry which is preliminary data.</text>
</comment>
<sequence>MKQDAFKQYGLSRYASQILQRYRRYVQCTYKLSDKGTIKQLVISETMDNQIIEADTWDIVAYKLNERMYSDAFMKLMIAKERWMTDGDI</sequence>